<name>A0AAN8I0G3_CHAGU</name>
<gene>
    <name evidence="1" type="ORF">CgunFtcFv8_014928</name>
</gene>
<dbReference type="EMBL" id="JAURVH010001514">
    <property type="protein sequence ID" value="KAK5934538.1"/>
    <property type="molecule type" value="Genomic_DNA"/>
</dbReference>
<dbReference type="Proteomes" id="UP001331515">
    <property type="component" value="Unassembled WGS sequence"/>
</dbReference>
<evidence type="ECO:0000313" key="1">
    <source>
        <dbReference type="EMBL" id="KAK5934538.1"/>
    </source>
</evidence>
<sequence length="113" mass="12611">MQCSFPVFRLLGELRGGLRHFQLLGFNPRQSEELVGCVCVWSFCIQLSPCVSVPLLLLLLLHTSCRQTSGEAAPADTPLHQQWALMCAPLSLQTKLEDGEDYGNYGKKKSRKC</sequence>
<comment type="caution">
    <text evidence="1">The sequence shown here is derived from an EMBL/GenBank/DDBJ whole genome shotgun (WGS) entry which is preliminary data.</text>
</comment>
<keyword evidence="2" id="KW-1185">Reference proteome</keyword>
<evidence type="ECO:0000313" key="2">
    <source>
        <dbReference type="Proteomes" id="UP001331515"/>
    </source>
</evidence>
<reference evidence="1 2" key="1">
    <citation type="journal article" date="2023" name="Mol. Biol. Evol.">
        <title>Genomics of Secondarily Temperate Adaptation in the Only Non-Antarctic Icefish.</title>
        <authorList>
            <person name="Rivera-Colon A.G."/>
            <person name="Rayamajhi N."/>
            <person name="Minhas B.F."/>
            <person name="Madrigal G."/>
            <person name="Bilyk K.T."/>
            <person name="Yoon V."/>
            <person name="Hune M."/>
            <person name="Gregory S."/>
            <person name="Cheng C.H.C."/>
            <person name="Catchen J.M."/>
        </authorList>
    </citation>
    <scope>NUCLEOTIDE SEQUENCE [LARGE SCALE GENOMIC DNA]</scope>
    <source>
        <tissue evidence="1">White muscle</tissue>
    </source>
</reference>
<proteinExistence type="predicted"/>
<accession>A0AAN8I0G3</accession>
<dbReference type="AlphaFoldDB" id="A0AAN8I0G3"/>
<protein>
    <submittedName>
        <fullName evidence="1">Uncharacterized protein</fullName>
    </submittedName>
</protein>
<organism evidence="1 2">
    <name type="scientific">Champsocephalus gunnari</name>
    <name type="common">Mackerel icefish</name>
    <dbReference type="NCBI Taxonomy" id="52237"/>
    <lineage>
        <taxon>Eukaryota</taxon>
        <taxon>Metazoa</taxon>
        <taxon>Chordata</taxon>
        <taxon>Craniata</taxon>
        <taxon>Vertebrata</taxon>
        <taxon>Euteleostomi</taxon>
        <taxon>Actinopterygii</taxon>
        <taxon>Neopterygii</taxon>
        <taxon>Teleostei</taxon>
        <taxon>Neoteleostei</taxon>
        <taxon>Acanthomorphata</taxon>
        <taxon>Eupercaria</taxon>
        <taxon>Perciformes</taxon>
        <taxon>Notothenioidei</taxon>
        <taxon>Channichthyidae</taxon>
        <taxon>Champsocephalus</taxon>
    </lineage>
</organism>